<dbReference type="GO" id="GO:0006352">
    <property type="term" value="P:DNA-templated transcription initiation"/>
    <property type="evidence" value="ECO:0007669"/>
    <property type="project" value="InterPro"/>
</dbReference>
<dbReference type="GO" id="GO:0000428">
    <property type="term" value="C:DNA-directed RNA polymerase complex"/>
    <property type="evidence" value="ECO:0007669"/>
    <property type="project" value="UniProtKB-KW"/>
</dbReference>
<dbReference type="InterPro" id="IPR039425">
    <property type="entry name" value="RNA_pol_sigma-70-like"/>
</dbReference>
<dbReference type="InterPro" id="IPR014284">
    <property type="entry name" value="RNA_pol_sigma-70_dom"/>
</dbReference>
<evidence type="ECO:0000313" key="9">
    <source>
        <dbReference type="Proteomes" id="UP000317046"/>
    </source>
</evidence>
<comment type="similarity">
    <text evidence="1">Belongs to the sigma-70 factor family. ECF subfamily.</text>
</comment>
<evidence type="ECO:0000256" key="4">
    <source>
        <dbReference type="ARBA" id="ARBA00023125"/>
    </source>
</evidence>
<keyword evidence="9" id="KW-1185">Reference proteome</keyword>
<dbReference type="GO" id="GO:0016987">
    <property type="term" value="F:sigma factor activity"/>
    <property type="evidence" value="ECO:0007669"/>
    <property type="project" value="UniProtKB-KW"/>
</dbReference>
<dbReference type="AlphaFoldDB" id="A0A4Y3KQI5"/>
<dbReference type="Gene3D" id="1.10.10.10">
    <property type="entry name" value="Winged helix-like DNA-binding domain superfamily/Winged helix DNA-binding domain"/>
    <property type="match status" value="1"/>
</dbReference>
<dbReference type="InterPro" id="IPR013324">
    <property type="entry name" value="RNA_pol_sigma_r3/r4-like"/>
</dbReference>
<dbReference type="InterPro" id="IPR007627">
    <property type="entry name" value="RNA_pol_sigma70_r2"/>
</dbReference>
<keyword evidence="5" id="KW-0804">Transcription</keyword>
<comment type="caution">
    <text evidence="7">The sequence shown here is derived from an EMBL/GenBank/DDBJ whole genome shotgun (WGS) entry which is preliminary data.</text>
</comment>
<dbReference type="RefSeq" id="WP_246056252.1">
    <property type="nucleotide sequence ID" value="NZ_BJLR01000001.1"/>
</dbReference>
<dbReference type="EMBL" id="JACHVX010000002">
    <property type="protein sequence ID" value="MBB2922523.1"/>
    <property type="molecule type" value="Genomic_DNA"/>
</dbReference>
<evidence type="ECO:0000259" key="6">
    <source>
        <dbReference type="Pfam" id="PF04542"/>
    </source>
</evidence>
<dbReference type="Proteomes" id="UP000518206">
    <property type="component" value="Unassembled WGS sequence"/>
</dbReference>
<evidence type="ECO:0000256" key="3">
    <source>
        <dbReference type="ARBA" id="ARBA00023082"/>
    </source>
</evidence>
<dbReference type="EMBL" id="BJLR01000001">
    <property type="protein sequence ID" value="GEA86322.1"/>
    <property type="molecule type" value="Genomic_DNA"/>
</dbReference>
<protein>
    <submittedName>
        <fullName evidence="7">DNA-directed RNA polymerase sigma-70 factor</fullName>
    </submittedName>
    <submittedName>
        <fullName evidence="8">RNA polymerase sigma factor (Sigma-70 family)</fullName>
    </submittedName>
</protein>
<dbReference type="NCBIfam" id="TIGR02937">
    <property type="entry name" value="sigma70-ECF"/>
    <property type="match status" value="1"/>
</dbReference>
<dbReference type="InterPro" id="IPR036388">
    <property type="entry name" value="WH-like_DNA-bd_sf"/>
</dbReference>
<evidence type="ECO:0000256" key="2">
    <source>
        <dbReference type="ARBA" id="ARBA00023015"/>
    </source>
</evidence>
<accession>A0A4Y3KQI5</accession>
<reference evidence="7" key="1">
    <citation type="submission" date="2019-06" db="EMBL/GenBank/DDBJ databases">
        <title>Whole genome shotgun sequence of Cellulomonas cellasea NBRC 3753.</title>
        <authorList>
            <person name="Hosoyama A."/>
            <person name="Uohara A."/>
            <person name="Ohji S."/>
            <person name="Ichikawa N."/>
        </authorList>
    </citation>
    <scope>NUCLEOTIDE SEQUENCE [LARGE SCALE GENOMIC DNA]</scope>
    <source>
        <strain evidence="7">NBRC 3753</strain>
    </source>
</reference>
<dbReference type="InterPro" id="IPR013325">
    <property type="entry name" value="RNA_pol_sigma_r2"/>
</dbReference>
<evidence type="ECO:0000256" key="1">
    <source>
        <dbReference type="ARBA" id="ARBA00010641"/>
    </source>
</evidence>
<evidence type="ECO:0000313" key="8">
    <source>
        <dbReference type="EMBL" id="MBB2922523.1"/>
    </source>
</evidence>
<proteinExistence type="inferred from homology"/>
<keyword evidence="3" id="KW-0731">Sigma factor</keyword>
<dbReference type="SUPFAM" id="SSF88946">
    <property type="entry name" value="Sigma2 domain of RNA polymerase sigma factors"/>
    <property type="match status" value="1"/>
</dbReference>
<dbReference type="GO" id="GO:0003677">
    <property type="term" value="F:DNA binding"/>
    <property type="evidence" value="ECO:0007669"/>
    <property type="project" value="UniProtKB-KW"/>
</dbReference>
<dbReference type="Gene3D" id="1.10.1740.10">
    <property type="match status" value="1"/>
</dbReference>
<dbReference type="SUPFAM" id="SSF88659">
    <property type="entry name" value="Sigma3 and sigma4 domains of RNA polymerase sigma factors"/>
    <property type="match status" value="1"/>
</dbReference>
<reference evidence="8" key="3">
    <citation type="submission" date="2020-08" db="EMBL/GenBank/DDBJ databases">
        <authorList>
            <person name="Partida-Martinez L."/>
            <person name="Huntemann M."/>
            <person name="Clum A."/>
            <person name="Wang J."/>
            <person name="Palaniappan K."/>
            <person name="Ritter S."/>
            <person name="Chen I.-M."/>
            <person name="Stamatis D."/>
            <person name="Reddy T."/>
            <person name="O'Malley R."/>
            <person name="Daum C."/>
            <person name="Shapiro N."/>
            <person name="Ivanova N."/>
            <person name="Kyrpides N."/>
            <person name="Woyke T."/>
        </authorList>
    </citation>
    <scope>NUCLEOTIDE SEQUENCE [LARGE SCALE GENOMIC DNA]</scope>
    <source>
        <strain evidence="8">RAS26</strain>
    </source>
</reference>
<feature type="domain" description="RNA polymerase sigma-70 region 2" evidence="6">
    <location>
        <begin position="42"/>
        <end position="108"/>
    </location>
</feature>
<reference evidence="8" key="2">
    <citation type="submission" date="2020-08" db="EMBL/GenBank/DDBJ databases">
        <title>The Agave Microbiome: Exploring the role of microbial communities in plant adaptations to desert environments.</title>
        <authorList>
            <person name="Partida-Martinez L.P."/>
        </authorList>
    </citation>
    <scope>NUCLEOTIDE SEQUENCE [LARGE SCALE GENOMIC DNA]</scope>
    <source>
        <strain evidence="8">RAS26</strain>
    </source>
</reference>
<keyword evidence="4" id="KW-0238">DNA-binding</keyword>
<organism evidence="7 9">
    <name type="scientific">Cellulomonas cellasea</name>
    <dbReference type="NCBI Taxonomy" id="43670"/>
    <lineage>
        <taxon>Bacteria</taxon>
        <taxon>Bacillati</taxon>
        <taxon>Actinomycetota</taxon>
        <taxon>Actinomycetes</taxon>
        <taxon>Micrococcales</taxon>
        <taxon>Cellulomonadaceae</taxon>
        <taxon>Cellulomonas</taxon>
    </lineage>
</organism>
<dbReference type="Pfam" id="PF04542">
    <property type="entry name" value="Sigma70_r2"/>
    <property type="match status" value="1"/>
</dbReference>
<gene>
    <name evidence="7" type="primary">rpoE_1</name>
    <name evidence="7" type="ORF">CCE01nite_02710</name>
    <name evidence="8" type="ORF">FHR80_001435</name>
</gene>
<dbReference type="PANTHER" id="PTHR43133:SF8">
    <property type="entry name" value="RNA POLYMERASE SIGMA FACTOR HI_1459-RELATED"/>
    <property type="match status" value="1"/>
</dbReference>
<sequence>MSDDLVEPVASELRHQGESLVDKAAHAVVSYREGDRAPLAQLVEVLTPLLWHTVRAQGAEHEQAQDVVQGVWLALIRDIDSIRDPRATLQWMLVTAKRAAWRAVRKSRDDLARAELDEHATDWLAAPSEDRPDVVAVRDEQDRILWDHVRALPDRCRSLLGLVALVDRPDYSVVSRALGMPVGSIGPTRGRCLAKLRLALVADPAWGAR</sequence>
<keyword evidence="7" id="KW-0240">DNA-directed RNA polymerase</keyword>
<dbReference type="Proteomes" id="UP000317046">
    <property type="component" value="Unassembled WGS sequence"/>
</dbReference>
<name>A0A4Y3KQI5_9CELL</name>
<keyword evidence="2" id="KW-0805">Transcription regulation</keyword>
<evidence type="ECO:0000313" key="7">
    <source>
        <dbReference type="EMBL" id="GEA86322.1"/>
    </source>
</evidence>
<dbReference type="PANTHER" id="PTHR43133">
    <property type="entry name" value="RNA POLYMERASE ECF-TYPE SIGMA FACTO"/>
    <property type="match status" value="1"/>
</dbReference>
<evidence type="ECO:0000256" key="5">
    <source>
        <dbReference type="ARBA" id="ARBA00023163"/>
    </source>
</evidence>